<dbReference type="AlphaFoldDB" id="A0A8J3AER1"/>
<dbReference type="OrthoDB" id="2627800at2"/>
<comment type="caution">
    <text evidence="1">The sequence shown here is derived from an EMBL/GenBank/DDBJ whole genome shotgun (WGS) entry which is preliminary data.</text>
</comment>
<gene>
    <name evidence="1" type="ORF">GCM10007380_15590</name>
</gene>
<dbReference type="EMBL" id="BMHB01000001">
    <property type="protein sequence ID" value="GGI12973.1"/>
    <property type="molecule type" value="Genomic_DNA"/>
</dbReference>
<accession>A0A8J3AER1</accession>
<dbReference type="Proteomes" id="UP000626244">
    <property type="component" value="Unassembled WGS sequence"/>
</dbReference>
<evidence type="ECO:0000313" key="2">
    <source>
        <dbReference type="Proteomes" id="UP000626244"/>
    </source>
</evidence>
<evidence type="ECO:0000313" key="1">
    <source>
        <dbReference type="EMBL" id="GGI12973.1"/>
    </source>
</evidence>
<dbReference type="RefSeq" id="WP_087997961.1">
    <property type="nucleotide sequence ID" value="NZ_BMHB01000001.1"/>
</dbReference>
<protein>
    <submittedName>
        <fullName evidence="1">Uncharacterized protein</fullName>
    </submittedName>
</protein>
<reference evidence="2" key="1">
    <citation type="journal article" date="2019" name="Int. J. Syst. Evol. Microbiol.">
        <title>The Global Catalogue of Microorganisms (GCM) 10K type strain sequencing project: providing services to taxonomists for standard genome sequencing and annotation.</title>
        <authorList>
            <consortium name="The Broad Institute Genomics Platform"/>
            <consortium name="The Broad Institute Genome Sequencing Center for Infectious Disease"/>
            <person name="Wu L."/>
            <person name="Ma J."/>
        </authorList>
    </citation>
    <scope>NUCLEOTIDE SEQUENCE [LARGE SCALE GENOMIC DNA]</scope>
    <source>
        <strain evidence="2">CGMCC 1.14993</strain>
    </source>
</reference>
<organism evidence="1 2">
    <name type="scientific">Gottfriedia solisilvae</name>
    <dbReference type="NCBI Taxonomy" id="1516104"/>
    <lineage>
        <taxon>Bacteria</taxon>
        <taxon>Bacillati</taxon>
        <taxon>Bacillota</taxon>
        <taxon>Bacilli</taxon>
        <taxon>Bacillales</taxon>
        <taxon>Bacillaceae</taxon>
        <taxon>Gottfriedia</taxon>
    </lineage>
</organism>
<proteinExistence type="predicted"/>
<name>A0A8J3AER1_9BACI</name>
<keyword evidence="2" id="KW-1185">Reference proteome</keyword>
<sequence length="140" mass="16661">MKNIEQINVLNMFHDGTITQLIERTKTISMEIEIEYLAKLINKNFTSFICEFINYEEINFKFWEENDFTVIDSELLKKYELEIIEAEEIDNKVVLKCLSKLNTGGNFYIQTETIKIYDQEKQEISISKLAEVSHQYWNTI</sequence>